<evidence type="ECO:0000313" key="2">
    <source>
        <dbReference type="Proteomes" id="UP000238701"/>
    </source>
</evidence>
<protein>
    <submittedName>
        <fullName evidence="1">Uncharacterized protein</fullName>
    </submittedName>
</protein>
<accession>A0A2U3K1Y5</accession>
<organism evidence="1 2">
    <name type="scientific">Candidatus Sulfotelmatobacter kueseliae</name>
    <dbReference type="NCBI Taxonomy" id="2042962"/>
    <lineage>
        <taxon>Bacteria</taxon>
        <taxon>Pseudomonadati</taxon>
        <taxon>Acidobacteriota</taxon>
        <taxon>Terriglobia</taxon>
        <taxon>Terriglobales</taxon>
        <taxon>Candidatus Korobacteraceae</taxon>
        <taxon>Candidatus Sulfotelmatobacter</taxon>
    </lineage>
</organism>
<gene>
    <name evidence="1" type="ORF">SBA1_120037</name>
</gene>
<evidence type="ECO:0000313" key="1">
    <source>
        <dbReference type="EMBL" id="SPF33663.1"/>
    </source>
</evidence>
<dbReference type="EMBL" id="OMOD01000024">
    <property type="protein sequence ID" value="SPF33663.1"/>
    <property type="molecule type" value="Genomic_DNA"/>
</dbReference>
<name>A0A2U3K1Y5_9BACT</name>
<dbReference type="Proteomes" id="UP000238701">
    <property type="component" value="Unassembled WGS sequence"/>
</dbReference>
<dbReference type="AlphaFoldDB" id="A0A2U3K1Y5"/>
<sequence>MAAPVTNEGTFSSGTPVPLFQVRGRAPVSSTDTFIYDVSKDGEQFLVNRYLKPDRPSPLTIVLNATADAQK</sequence>
<proteinExistence type="predicted"/>
<reference evidence="2" key="1">
    <citation type="submission" date="2018-02" db="EMBL/GenBank/DDBJ databases">
        <authorList>
            <person name="Hausmann B."/>
        </authorList>
    </citation>
    <scope>NUCLEOTIDE SEQUENCE [LARGE SCALE GENOMIC DNA]</scope>
    <source>
        <strain evidence="2">Peat soil MAG SbA1</strain>
    </source>
</reference>